<protein>
    <submittedName>
        <fullName evidence="3">AbrB/MazE/SpoVT family DNA-binding domain-containing protein</fullName>
    </submittedName>
</protein>
<dbReference type="Proteomes" id="UP001521931">
    <property type="component" value="Unassembled WGS sequence"/>
</dbReference>
<evidence type="ECO:0000259" key="2">
    <source>
        <dbReference type="PROSITE" id="PS51740"/>
    </source>
</evidence>
<reference evidence="3 4" key="1">
    <citation type="submission" date="2022-02" db="EMBL/GenBank/DDBJ databases">
        <title>Uncovering new skin microbiome diversity through culturing and metagenomics.</title>
        <authorList>
            <person name="Conlan S."/>
            <person name="Deming C."/>
            <person name="Nisc Comparative Sequencing Program N."/>
            <person name="Segre J.A."/>
        </authorList>
    </citation>
    <scope>NUCLEOTIDE SEQUENCE [LARGE SCALE GENOMIC DNA]</scope>
    <source>
        <strain evidence="3 4">ACRQZ</strain>
    </source>
</reference>
<feature type="domain" description="SpoVT-AbrB" evidence="2">
    <location>
        <begin position="1"/>
        <end position="47"/>
    </location>
</feature>
<dbReference type="Pfam" id="PF04014">
    <property type="entry name" value="MazE_antitoxin"/>
    <property type="match status" value="1"/>
</dbReference>
<dbReference type="SMART" id="SM00966">
    <property type="entry name" value="SpoVT_AbrB"/>
    <property type="match status" value="1"/>
</dbReference>
<dbReference type="InterPro" id="IPR037914">
    <property type="entry name" value="SpoVT-AbrB_sf"/>
</dbReference>
<evidence type="ECO:0000256" key="1">
    <source>
        <dbReference type="PROSITE-ProRule" id="PRU01076"/>
    </source>
</evidence>
<keyword evidence="1 3" id="KW-0238">DNA-binding</keyword>
<proteinExistence type="predicted"/>
<dbReference type="Gene3D" id="2.10.260.10">
    <property type="match status" value="1"/>
</dbReference>
<name>A0ABS9Q472_9MICO</name>
<sequence length="81" mass="8604">MSTATMTSKGQITIPKDVREEMGLTPGTTVTFTRNESGDYVLTTRRHSVLDLFGTLRGDGPPATLDDMDEAIAAAAGESMP</sequence>
<dbReference type="PROSITE" id="PS51740">
    <property type="entry name" value="SPOVT_ABRB"/>
    <property type="match status" value="1"/>
</dbReference>
<keyword evidence="4" id="KW-1185">Reference proteome</keyword>
<dbReference type="InterPro" id="IPR007159">
    <property type="entry name" value="SpoVT-AbrB_dom"/>
</dbReference>
<gene>
    <name evidence="3" type="ORF">MHL29_12330</name>
</gene>
<comment type="caution">
    <text evidence="3">The sequence shown here is derived from an EMBL/GenBank/DDBJ whole genome shotgun (WGS) entry which is preliminary data.</text>
</comment>
<evidence type="ECO:0000313" key="3">
    <source>
        <dbReference type="EMBL" id="MCG7322665.1"/>
    </source>
</evidence>
<dbReference type="EMBL" id="JAKRCV010000041">
    <property type="protein sequence ID" value="MCG7322665.1"/>
    <property type="molecule type" value="Genomic_DNA"/>
</dbReference>
<accession>A0ABS9Q472</accession>
<dbReference type="GO" id="GO:0003677">
    <property type="term" value="F:DNA binding"/>
    <property type="evidence" value="ECO:0007669"/>
    <property type="project" value="UniProtKB-KW"/>
</dbReference>
<dbReference type="NCBIfam" id="TIGR01439">
    <property type="entry name" value="lp_hng_hel_AbrB"/>
    <property type="match status" value="1"/>
</dbReference>
<organism evidence="3 4">
    <name type="scientific">Arsenicicoccus bolidensis</name>
    <dbReference type="NCBI Taxonomy" id="229480"/>
    <lineage>
        <taxon>Bacteria</taxon>
        <taxon>Bacillati</taxon>
        <taxon>Actinomycetota</taxon>
        <taxon>Actinomycetes</taxon>
        <taxon>Micrococcales</taxon>
        <taxon>Intrasporangiaceae</taxon>
        <taxon>Arsenicicoccus</taxon>
    </lineage>
</organism>
<dbReference type="SUPFAM" id="SSF89447">
    <property type="entry name" value="AbrB/MazE/MraZ-like"/>
    <property type="match status" value="1"/>
</dbReference>
<dbReference type="RefSeq" id="WP_029210612.1">
    <property type="nucleotide sequence ID" value="NZ_DAMCTM010000008.1"/>
</dbReference>
<evidence type="ECO:0000313" key="4">
    <source>
        <dbReference type="Proteomes" id="UP001521931"/>
    </source>
</evidence>